<evidence type="ECO:0008006" key="4">
    <source>
        <dbReference type="Google" id="ProtNLM"/>
    </source>
</evidence>
<comment type="caution">
    <text evidence="2">The sequence shown here is derived from an EMBL/GenBank/DDBJ whole genome shotgun (WGS) entry which is preliminary data.</text>
</comment>
<keyword evidence="1" id="KW-0472">Membrane</keyword>
<feature type="transmembrane region" description="Helical" evidence="1">
    <location>
        <begin position="98"/>
        <end position="125"/>
    </location>
</feature>
<dbReference type="RefSeq" id="WP_038072767.1">
    <property type="nucleotide sequence ID" value="NZ_AUND01000001.1"/>
</dbReference>
<accession>A0A074JIN3</accession>
<keyword evidence="1" id="KW-0812">Transmembrane</keyword>
<dbReference type="Proteomes" id="UP000027432">
    <property type="component" value="Unassembled WGS sequence"/>
</dbReference>
<sequence length="168" mass="19001">MKLGAPGTRLGQFLHWLFEASLILKGFFELAETLSGLALLGLPKNAVLDAAHWITRHELSEDPKDQIANALLNAAHHFSIETQSFYGFYFSSHGALKLIVVVLLMRGLIWAYPMAIVLMSAFVAYQMYLWSLHHAISMLLLTLLDLLVIALTLREWSVRHGFAWRSPR</sequence>
<evidence type="ECO:0000256" key="1">
    <source>
        <dbReference type="SAM" id="Phobius"/>
    </source>
</evidence>
<gene>
    <name evidence="2" type="ORF">TP2_02060</name>
</gene>
<organism evidence="2 3">
    <name type="scientific">Thioclava pacifica DSM 10166</name>
    <dbReference type="NCBI Taxonomy" id="1353537"/>
    <lineage>
        <taxon>Bacteria</taxon>
        <taxon>Pseudomonadati</taxon>
        <taxon>Pseudomonadota</taxon>
        <taxon>Alphaproteobacteria</taxon>
        <taxon>Rhodobacterales</taxon>
        <taxon>Paracoccaceae</taxon>
        <taxon>Thioclava</taxon>
    </lineage>
</organism>
<name>A0A074JIN3_9RHOB</name>
<keyword evidence="3" id="KW-1185">Reference proteome</keyword>
<dbReference type="InterPro" id="IPR021125">
    <property type="entry name" value="DUF2127"/>
</dbReference>
<keyword evidence="1" id="KW-1133">Transmembrane helix</keyword>
<dbReference type="AlphaFoldDB" id="A0A074JIN3"/>
<dbReference type="eggNOG" id="COG4331">
    <property type="taxonomic scope" value="Bacteria"/>
</dbReference>
<protein>
    <recommendedName>
        <fullName evidence="4">DUF2127 domain-containing protein</fullName>
    </recommendedName>
</protein>
<evidence type="ECO:0000313" key="3">
    <source>
        <dbReference type="Proteomes" id="UP000027432"/>
    </source>
</evidence>
<dbReference type="OrthoDB" id="8393979at2"/>
<reference evidence="2 3" key="1">
    <citation type="submission" date="2013-07" db="EMBL/GenBank/DDBJ databases">
        <title>Thioclava pacifica DSM 10166 Genome Sequencing.</title>
        <authorList>
            <person name="Lai Q."/>
            <person name="Shao Z."/>
        </authorList>
    </citation>
    <scope>NUCLEOTIDE SEQUENCE [LARGE SCALE GENOMIC DNA]</scope>
    <source>
        <strain evidence="2 3">DSM 10166</strain>
    </source>
</reference>
<evidence type="ECO:0000313" key="2">
    <source>
        <dbReference type="EMBL" id="KEO56334.1"/>
    </source>
</evidence>
<feature type="transmembrane region" description="Helical" evidence="1">
    <location>
        <begin position="131"/>
        <end position="153"/>
    </location>
</feature>
<dbReference type="EMBL" id="AUND01000001">
    <property type="protein sequence ID" value="KEO56334.1"/>
    <property type="molecule type" value="Genomic_DNA"/>
</dbReference>
<dbReference type="STRING" id="1353537.TP2_02060"/>
<dbReference type="Pfam" id="PF09900">
    <property type="entry name" value="DUF2127"/>
    <property type="match status" value="1"/>
</dbReference>
<proteinExistence type="predicted"/>